<dbReference type="InterPro" id="IPR013024">
    <property type="entry name" value="GGCT-like"/>
</dbReference>
<dbReference type="AlphaFoldDB" id="A0A4Y4EZB1"/>
<sequence length="140" mass="15830">MRKALRYGVSAGLAAPLVMAAGFWLVWLSPWTYDRPPALPEVSEGPHQVFVYGTLRHASVRWIVYGRAGSPSPAKLKGYARNDLDLSRAKGASVDGLLLTVDRQELQQLDRYERLGIRYSRERVELADGQQAWVYQRLDD</sequence>
<comment type="caution">
    <text evidence="3">The sequence shown here is derived from an EMBL/GenBank/DDBJ whole genome shotgun (WGS) entry which is preliminary data.</text>
</comment>
<feature type="domain" description="Gamma-glutamylcyclotransferase AIG2-like" evidence="2">
    <location>
        <begin position="49"/>
        <end position="136"/>
    </location>
</feature>
<dbReference type="InterPro" id="IPR009288">
    <property type="entry name" value="AIG2-like_dom"/>
</dbReference>
<protein>
    <recommendedName>
        <fullName evidence="2">Gamma-glutamylcyclotransferase AIG2-like domain-containing protein</fullName>
    </recommendedName>
</protein>
<organism evidence="3 4">
    <name type="scientific">Halomonas halmophila</name>
    <dbReference type="NCBI Taxonomy" id="252"/>
    <lineage>
        <taxon>Bacteria</taxon>
        <taxon>Pseudomonadati</taxon>
        <taxon>Pseudomonadota</taxon>
        <taxon>Gammaproteobacteria</taxon>
        <taxon>Oceanospirillales</taxon>
        <taxon>Halomonadaceae</taxon>
        <taxon>Halomonas</taxon>
    </lineage>
</organism>
<keyword evidence="4" id="KW-1185">Reference proteome</keyword>
<keyword evidence="1" id="KW-1133">Transmembrane helix</keyword>
<evidence type="ECO:0000256" key="1">
    <source>
        <dbReference type="SAM" id="Phobius"/>
    </source>
</evidence>
<dbReference type="SUPFAM" id="SSF110857">
    <property type="entry name" value="Gamma-glutamyl cyclotransferase-like"/>
    <property type="match status" value="1"/>
</dbReference>
<dbReference type="RefSeq" id="WP_141319295.1">
    <property type="nucleotide sequence ID" value="NZ_BJOC01000019.1"/>
</dbReference>
<reference evidence="3 4" key="1">
    <citation type="submission" date="2019-06" db="EMBL/GenBank/DDBJ databases">
        <title>Whole genome shotgun sequence of Halomonas halmophila NBRC 15537.</title>
        <authorList>
            <person name="Hosoyama A."/>
            <person name="Uohara A."/>
            <person name="Ohji S."/>
            <person name="Ichikawa N."/>
        </authorList>
    </citation>
    <scope>NUCLEOTIDE SEQUENCE [LARGE SCALE GENOMIC DNA]</scope>
    <source>
        <strain evidence="3 4">NBRC 15537</strain>
    </source>
</reference>
<accession>A0A4Y4EZB1</accession>
<gene>
    <name evidence="3" type="ORF">HHA01_14730</name>
</gene>
<dbReference type="InterPro" id="IPR036568">
    <property type="entry name" value="GGCT-like_sf"/>
</dbReference>
<dbReference type="EMBL" id="BJOC01000019">
    <property type="protein sequence ID" value="GED22496.1"/>
    <property type="molecule type" value="Genomic_DNA"/>
</dbReference>
<keyword evidence="1" id="KW-0472">Membrane</keyword>
<dbReference type="Proteomes" id="UP000319812">
    <property type="component" value="Unassembled WGS sequence"/>
</dbReference>
<evidence type="ECO:0000259" key="2">
    <source>
        <dbReference type="Pfam" id="PF06094"/>
    </source>
</evidence>
<dbReference type="Pfam" id="PF06094">
    <property type="entry name" value="GGACT"/>
    <property type="match status" value="1"/>
</dbReference>
<evidence type="ECO:0000313" key="4">
    <source>
        <dbReference type="Proteomes" id="UP000319812"/>
    </source>
</evidence>
<name>A0A4Y4EZB1_9GAMM</name>
<dbReference type="Gene3D" id="3.10.490.10">
    <property type="entry name" value="Gamma-glutamyl cyclotransferase-like"/>
    <property type="match status" value="1"/>
</dbReference>
<keyword evidence="1" id="KW-0812">Transmembrane</keyword>
<evidence type="ECO:0000313" key="3">
    <source>
        <dbReference type="EMBL" id="GED22496.1"/>
    </source>
</evidence>
<proteinExistence type="predicted"/>
<dbReference type="OrthoDB" id="7852375at2"/>
<dbReference type="CDD" id="cd06661">
    <property type="entry name" value="GGCT_like"/>
    <property type="match status" value="1"/>
</dbReference>
<feature type="transmembrane region" description="Helical" evidence="1">
    <location>
        <begin position="7"/>
        <end position="27"/>
    </location>
</feature>